<dbReference type="PIRSF" id="PIRSF017082">
    <property type="entry name" value="YflP"/>
    <property type="match status" value="1"/>
</dbReference>
<evidence type="ECO:0000256" key="1">
    <source>
        <dbReference type="ARBA" id="ARBA00006987"/>
    </source>
</evidence>
<sequence>MAFLQSDDTPRRPIEKENHLIFHHRNALRAAAGAILLLCAATASLAQSWPAKPITIVVAYPAGGDTDAIARAYAEKLAQRVGQPVLIDNRPGASGMIGNAWVAKAPADGYTLLFTPSTFPIAQHVLKAGPGVAHDVVKDFTPIVKTGNIPVLMVTAPTSGIQNVAQLVAGAKAGKTFTYGTPGAGSPMHIAGELFNKDAGIAVAHAPYRGVAPVVNDTLGGHVSVGWITPGAVAGHITAGKLVPLAVAERQRTKLMPNVPTFLELGYRDMDVSAWMGLLGPKAMPAEVVQTLNRHFNEILKMPDVQARMAALGIEPVGGAPSVLAQQISDDDQRFGRLVREFGIRAD</sequence>
<gene>
    <name evidence="2" type="ORF">GFK26_30180</name>
</gene>
<dbReference type="PANTHER" id="PTHR42928:SF5">
    <property type="entry name" value="BLR1237 PROTEIN"/>
    <property type="match status" value="1"/>
</dbReference>
<dbReference type="SUPFAM" id="SSF53850">
    <property type="entry name" value="Periplasmic binding protein-like II"/>
    <property type="match status" value="1"/>
</dbReference>
<dbReference type="AlphaFoldDB" id="A0A5Q0MEC5"/>
<dbReference type="Proteomes" id="UP000326780">
    <property type="component" value="Chromosome"/>
</dbReference>
<dbReference type="PANTHER" id="PTHR42928">
    <property type="entry name" value="TRICARBOXYLATE-BINDING PROTEIN"/>
    <property type="match status" value="1"/>
</dbReference>
<reference evidence="2 3" key="1">
    <citation type="submission" date="2019-10" db="EMBL/GenBank/DDBJ databases">
        <title>Complete genome sequence of Variovorax paradoxus 5C-2.</title>
        <authorList>
            <person name="Gogoleva N.E."/>
            <person name="Balkin A.S."/>
        </authorList>
    </citation>
    <scope>NUCLEOTIDE SEQUENCE [LARGE SCALE GENOMIC DNA]</scope>
    <source>
        <strain evidence="2 3">5C-2</strain>
    </source>
</reference>
<protein>
    <submittedName>
        <fullName evidence="2">Tripartite tricarboxylate transporter substrate binding protein</fullName>
    </submittedName>
</protein>
<evidence type="ECO:0000313" key="3">
    <source>
        <dbReference type="Proteomes" id="UP000326780"/>
    </source>
</evidence>
<dbReference type="Gene3D" id="3.40.190.150">
    <property type="entry name" value="Bordetella uptake gene, domain 1"/>
    <property type="match status" value="1"/>
</dbReference>
<dbReference type="InterPro" id="IPR005064">
    <property type="entry name" value="BUG"/>
</dbReference>
<dbReference type="CDD" id="cd13578">
    <property type="entry name" value="PBP2_Bug27"/>
    <property type="match status" value="1"/>
</dbReference>
<name>A0A5Q0MEC5_VARPD</name>
<dbReference type="Gene3D" id="3.40.190.10">
    <property type="entry name" value="Periplasmic binding protein-like II"/>
    <property type="match status" value="1"/>
</dbReference>
<evidence type="ECO:0000313" key="2">
    <source>
        <dbReference type="EMBL" id="QFZ86742.1"/>
    </source>
</evidence>
<accession>A0A5Q0MEC5</accession>
<organism evidence="2 3">
    <name type="scientific">Variovorax paradoxus</name>
    <dbReference type="NCBI Taxonomy" id="34073"/>
    <lineage>
        <taxon>Bacteria</taxon>
        <taxon>Pseudomonadati</taxon>
        <taxon>Pseudomonadota</taxon>
        <taxon>Betaproteobacteria</taxon>
        <taxon>Burkholderiales</taxon>
        <taxon>Comamonadaceae</taxon>
        <taxon>Variovorax</taxon>
    </lineage>
</organism>
<dbReference type="EMBL" id="CP045644">
    <property type="protein sequence ID" value="QFZ86742.1"/>
    <property type="molecule type" value="Genomic_DNA"/>
</dbReference>
<proteinExistence type="inferred from homology"/>
<comment type="similarity">
    <text evidence="1">Belongs to the UPF0065 (bug) family.</text>
</comment>
<dbReference type="Pfam" id="PF03401">
    <property type="entry name" value="TctC"/>
    <property type="match status" value="1"/>
</dbReference>
<dbReference type="InterPro" id="IPR042100">
    <property type="entry name" value="Bug_dom1"/>
</dbReference>